<gene>
    <name evidence="1" type="ORF">ACFFIX_17375</name>
</gene>
<dbReference type="EMBL" id="JBHLVO010000017">
    <property type="protein sequence ID" value="MFC0273188.1"/>
    <property type="molecule type" value="Genomic_DNA"/>
</dbReference>
<dbReference type="RefSeq" id="WP_378936241.1">
    <property type="nucleotide sequence ID" value="NZ_JBHLVO010000017.1"/>
</dbReference>
<sequence>MKVTWTEEGLERLSSIQSQYFTSLETITYKKRLLLNIEEKILLLGKSIPAREQGWEGSYKIIVDKFIVYYAFSANQDTCYIEYFKHSRQQS</sequence>
<name>A0ABV6GHL5_9BACI</name>
<evidence type="ECO:0000313" key="2">
    <source>
        <dbReference type="Proteomes" id="UP001589854"/>
    </source>
</evidence>
<comment type="caution">
    <text evidence="1">The sequence shown here is derived from an EMBL/GenBank/DDBJ whole genome shotgun (WGS) entry which is preliminary data.</text>
</comment>
<organism evidence="1 2">
    <name type="scientific">Metabacillus herbersteinensis</name>
    <dbReference type="NCBI Taxonomy" id="283816"/>
    <lineage>
        <taxon>Bacteria</taxon>
        <taxon>Bacillati</taxon>
        <taxon>Bacillota</taxon>
        <taxon>Bacilli</taxon>
        <taxon>Bacillales</taxon>
        <taxon>Bacillaceae</taxon>
        <taxon>Metabacillus</taxon>
    </lineage>
</organism>
<reference evidence="1 2" key="1">
    <citation type="submission" date="2024-09" db="EMBL/GenBank/DDBJ databases">
        <authorList>
            <person name="Sun Q."/>
            <person name="Mori K."/>
        </authorList>
    </citation>
    <scope>NUCLEOTIDE SEQUENCE [LARGE SCALE GENOMIC DNA]</scope>
    <source>
        <strain evidence="1 2">CCM 7228</strain>
    </source>
</reference>
<protein>
    <submittedName>
        <fullName evidence="1">Type II toxin-antitoxin system RelE/ParE family toxin</fullName>
    </submittedName>
</protein>
<evidence type="ECO:0000313" key="1">
    <source>
        <dbReference type="EMBL" id="MFC0273188.1"/>
    </source>
</evidence>
<accession>A0ABV6GHL5</accession>
<dbReference type="Proteomes" id="UP001589854">
    <property type="component" value="Unassembled WGS sequence"/>
</dbReference>
<proteinExistence type="predicted"/>
<keyword evidence="2" id="KW-1185">Reference proteome</keyword>